<dbReference type="InterPro" id="IPR039422">
    <property type="entry name" value="MarR/SlyA-like"/>
</dbReference>
<comment type="caution">
    <text evidence="2">The sequence shown here is derived from an EMBL/GenBank/DDBJ whole genome shotgun (WGS) entry which is preliminary data.</text>
</comment>
<dbReference type="InterPro" id="IPR036390">
    <property type="entry name" value="WH_DNA-bd_sf"/>
</dbReference>
<keyword evidence="3" id="KW-1185">Reference proteome</keyword>
<dbReference type="Gene3D" id="1.10.10.10">
    <property type="entry name" value="Winged helix-like DNA-binding domain superfamily/Winged helix DNA-binding domain"/>
    <property type="match status" value="1"/>
</dbReference>
<protein>
    <submittedName>
        <fullName evidence="2">MarR family transcriptional regulator</fullName>
    </submittedName>
</protein>
<dbReference type="SUPFAM" id="SSF46785">
    <property type="entry name" value="Winged helix' DNA-binding domain"/>
    <property type="match status" value="1"/>
</dbReference>
<proteinExistence type="predicted"/>
<dbReference type="InterPro" id="IPR036388">
    <property type="entry name" value="WH-like_DNA-bd_sf"/>
</dbReference>
<dbReference type="InterPro" id="IPR000835">
    <property type="entry name" value="HTH_MarR-typ"/>
</dbReference>
<evidence type="ECO:0000313" key="2">
    <source>
        <dbReference type="EMBL" id="GAA2055391.1"/>
    </source>
</evidence>
<organism evidence="2 3">
    <name type="scientific">Catenulispora yoronensis</name>
    <dbReference type="NCBI Taxonomy" id="450799"/>
    <lineage>
        <taxon>Bacteria</taxon>
        <taxon>Bacillati</taxon>
        <taxon>Actinomycetota</taxon>
        <taxon>Actinomycetes</taxon>
        <taxon>Catenulisporales</taxon>
        <taxon>Catenulisporaceae</taxon>
        <taxon>Catenulispora</taxon>
    </lineage>
</organism>
<dbReference type="EMBL" id="BAAAQN010000061">
    <property type="protein sequence ID" value="GAA2055391.1"/>
    <property type="molecule type" value="Genomic_DNA"/>
</dbReference>
<dbReference type="SMART" id="SM00347">
    <property type="entry name" value="HTH_MARR"/>
    <property type="match status" value="1"/>
</dbReference>
<evidence type="ECO:0000313" key="3">
    <source>
        <dbReference type="Proteomes" id="UP001500751"/>
    </source>
</evidence>
<name>A0ABN2V926_9ACTN</name>
<dbReference type="RefSeq" id="WP_344670462.1">
    <property type="nucleotide sequence ID" value="NZ_BAAAQN010000061.1"/>
</dbReference>
<reference evidence="2 3" key="1">
    <citation type="journal article" date="2019" name="Int. J. Syst. Evol. Microbiol.">
        <title>The Global Catalogue of Microorganisms (GCM) 10K type strain sequencing project: providing services to taxonomists for standard genome sequencing and annotation.</title>
        <authorList>
            <consortium name="The Broad Institute Genomics Platform"/>
            <consortium name="The Broad Institute Genome Sequencing Center for Infectious Disease"/>
            <person name="Wu L."/>
            <person name="Ma J."/>
        </authorList>
    </citation>
    <scope>NUCLEOTIDE SEQUENCE [LARGE SCALE GENOMIC DNA]</scope>
    <source>
        <strain evidence="2 3">JCM 16014</strain>
    </source>
</reference>
<dbReference type="Pfam" id="PF12802">
    <property type="entry name" value="MarR_2"/>
    <property type="match status" value="1"/>
</dbReference>
<feature type="domain" description="HTH marR-type" evidence="1">
    <location>
        <begin position="25"/>
        <end position="123"/>
    </location>
</feature>
<dbReference type="Proteomes" id="UP001500751">
    <property type="component" value="Unassembled WGS sequence"/>
</dbReference>
<sequence>MPVDIESLGRAVKQAQYRNHRALETALSDVGTTLVQWDALRAIARTPGSSGRELAVETFQGEQSFGALAGRLEAQQLIERRPGRGRRVEHFITDAGRQVLAAGRPVASMALAESFAPLDENERATLLTLLQRVNNAARD</sequence>
<evidence type="ECO:0000259" key="1">
    <source>
        <dbReference type="SMART" id="SM00347"/>
    </source>
</evidence>
<gene>
    <name evidence="2" type="ORF">GCM10009839_75000</name>
</gene>
<accession>A0ABN2V926</accession>
<dbReference type="PANTHER" id="PTHR33164">
    <property type="entry name" value="TRANSCRIPTIONAL REGULATOR, MARR FAMILY"/>
    <property type="match status" value="1"/>
</dbReference>
<dbReference type="PANTHER" id="PTHR33164:SF103">
    <property type="entry name" value="REGULATORY PROTEIN MARR"/>
    <property type="match status" value="1"/>
</dbReference>